<dbReference type="SUPFAM" id="SSF52047">
    <property type="entry name" value="RNI-like"/>
    <property type="match status" value="1"/>
</dbReference>
<organism evidence="1 2">
    <name type="scientific">Rhipicephalus sanguineus</name>
    <name type="common">Brown dog tick</name>
    <name type="synonym">Ixodes sanguineus</name>
    <dbReference type="NCBI Taxonomy" id="34632"/>
    <lineage>
        <taxon>Eukaryota</taxon>
        <taxon>Metazoa</taxon>
        <taxon>Ecdysozoa</taxon>
        <taxon>Arthropoda</taxon>
        <taxon>Chelicerata</taxon>
        <taxon>Arachnida</taxon>
        <taxon>Acari</taxon>
        <taxon>Parasitiformes</taxon>
        <taxon>Ixodida</taxon>
        <taxon>Ixodoidea</taxon>
        <taxon>Ixodidae</taxon>
        <taxon>Rhipicephalinae</taxon>
        <taxon>Rhipicephalus</taxon>
        <taxon>Rhipicephalus</taxon>
    </lineage>
</organism>
<comment type="caution">
    <text evidence="1">The sequence shown here is derived from an EMBL/GenBank/DDBJ whole genome shotgun (WGS) entry which is preliminary data.</text>
</comment>
<evidence type="ECO:0000313" key="1">
    <source>
        <dbReference type="EMBL" id="KAH7984425.1"/>
    </source>
</evidence>
<dbReference type="AlphaFoldDB" id="A0A9D4TBH5"/>
<dbReference type="Proteomes" id="UP000821837">
    <property type="component" value="Chromosome 1"/>
</dbReference>
<accession>A0A9D4TBH5</accession>
<keyword evidence="2" id="KW-1185">Reference proteome</keyword>
<proteinExistence type="predicted"/>
<evidence type="ECO:0000313" key="2">
    <source>
        <dbReference type="Proteomes" id="UP000821837"/>
    </source>
</evidence>
<gene>
    <name evidence="1" type="ORF">HPB52_020575</name>
</gene>
<reference evidence="1" key="1">
    <citation type="journal article" date="2020" name="Cell">
        <title>Large-Scale Comparative Analyses of Tick Genomes Elucidate Their Genetic Diversity and Vector Capacities.</title>
        <authorList>
            <consortium name="Tick Genome and Microbiome Consortium (TIGMIC)"/>
            <person name="Jia N."/>
            <person name="Wang J."/>
            <person name="Shi W."/>
            <person name="Du L."/>
            <person name="Sun Y."/>
            <person name="Zhan W."/>
            <person name="Jiang J.F."/>
            <person name="Wang Q."/>
            <person name="Zhang B."/>
            <person name="Ji P."/>
            <person name="Bell-Sakyi L."/>
            <person name="Cui X.M."/>
            <person name="Yuan T.T."/>
            <person name="Jiang B.G."/>
            <person name="Yang W.F."/>
            <person name="Lam T.T."/>
            <person name="Chang Q.C."/>
            <person name="Ding S.J."/>
            <person name="Wang X.J."/>
            <person name="Zhu J.G."/>
            <person name="Ruan X.D."/>
            <person name="Zhao L."/>
            <person name="Wei J.T."/>
            <person name="Ye R.Z."/>
            <person name="Que T.C."/>
            <person name="Du C.H."/>
            <person name="Zhou Y.H."/>
            <person name="Cheng J.X."/>
            <person name="Dai P.F."/>
            <person name="Guo W.B."/>
            <person name="Han X.H."/>
            <person name="Huang E.J."/>
            <person name="Li L.F."/>
            <person name="Wei W."/>
            <person name="Gao Y.C."/>
            <person name="Liu J.Z."/>
            <person name="Shao H.Z."/>
            <person name="Wang X."/>
            <person name="Wang C.C."/>
            <person name="Yang T.C."/>
            <person name="Huo Q.B."/>
            <person name="Li W."/>
            <person name="Chen H.Y."/>
            <person name="Chen S.E."/>
            <person name="Zhou L.G."/>
            <person name="Ni X.B."/>
            <person name="Tian J.H."/>
            <person name="Sheng Y."/>
            <person name="Liu T."/>
            <person name="Pan Y.S."/>
            <person name="Xia L.Y."/>
            <person name="Li J."/>
            <person name="Zhao F."/>
            <person name="Cao W.C."/>
        </authorList>
    </citation>
    <scope>NUCLEOTIDE SEQUENCE</scope>
    <source>
        <strain evidence="1">Rsan-2018</strain>
    </source>
</reference>
<protein>
    <submittedName>
        <fullName evidence="1">Uncharacterized protein</fullName>
    </submittedName>
</protein>
<name>A0A9D4TBH5_RHISA</name>
<dbReference type="EMBL" id="JABSTV010001245">
    <property type="protein sequence ID" value="KAH7984425.1"/>
    <property type="molecule type" value="Genomic_DNA"/>
</dbReference>
<reference evidence="1" key="2">
    <citation type="submission" date="2021-09" db="EMBL/GenBank/DDBJ databases">
        <authorList>
            <person name="Jia N."/>
            <person name="Wang J."/>
            <person name="Shi W."/>
            <person name="Du L."/>
            <person name="Sun Y."/>
            <person name="Zhan W."/>
            <person name="Jiang J."/>
            <person name="Wang Q."/>
            <person name="Zhang B."/>
            <person name="Ji P."/>
            <person name="Sakyi L.B."/>
            <person name="Cui X."/>
            <person name="Yuan T."/>
            <person name="Jiang B."/>
            <person name="Yang W."/>
            <person name="Lam T.T.-Y."/>
            <person name="Chang Q."/>
            <person name="Ding S."/>
            <person name="Wang X."/>
            <person name="Zhu J."/>
            <person name="Ruan X."/>
            <person name="Zhao L."/>
            <person name="Wei J."/>
            <person name="Que T."/>
            <person name="Du C."/>
            <person name="Cheng J."/>
            <person name="Dai P."/>
            <person name="Han X."/>
            <person name="Huang E."/>
            <person name="Gao Y."/>
            <person name="Liu J."/>
            <person name="Shao H."/>
            <person name="Ye R."/>
            <person name="Li L."/>
            <person name="Wei W."/>
            <person name="Wang X."/>
            <person name="Wang C."/>
            <person name="Huo Q."/>
            <person name="Li W."/>
            <person name="Guo W."/>
            <person name="Chen H."/>
            <person name="Chen S."/>
            <person name="Zhou L."/>
            <person name="Zhou L."/>
            <person name="Ni X."/>
            <person name="Tian J."/>
            <person name="Zhou Y."/>
            <person name="Sheng Y."/>
            <person name="Liu T."/>
            <person name="Pan Y."/>
            <person name="Xia L."/>
            <person name="Li J."/>
            <person name="Zhao F."/>
            <person name="Cao W."/>
        </authorList>
    </citation>
    <scope>NUCLEOTIDE SEQUENCE</scope>
    <source>
        <strain evidence="1">Rsan-2018</strain>
        <tissue evidence="1">Larvae</tissue>
    </source>
</reference>
<sequence>MAAAFPQRTRPGLTRDLWLNIARYLDADSLFSFEESKLVNIDFLESWEATEAVVLSPHSNDEYLAAFLDCIDVNNVRSVCVANCLMASPDHLLDRISSLSNLVKLDCVNCRISPRHLVRTISTSLPKLKKLCFSIDYCPIDTTRLA</sequence>